<dbReference type="STRING" id="137265.SAMN05421684_6114"/>
<name>A0A1H3TNP7_9ACTN</name>
<dbReference type="AlphaFoldDB" id="A0A1H3TNP7"/>
<dbReference type="EMBL" id="FNQB01000003">
    <property type="protein sequence ID" value="SDZ51836.1"/>
    <property type="molecule type" value="Genomic_DNA"/>
</dbReference>
<evidence type="ECO:0000313" key="2">
    <source>
        <dbReference type="Proteomes" id="UP000199632"/>
    </source>
</evidence>
<evidence type="ECO:0000313" key="1">
    <source>
        <dbReference type="EMBL" id="SDZ51836.1"/>
    </source>
</evidence>
<proteinExistence type="predicted"/>
<keyword evidence="2" id="KW-1185">Reference proteome</keyword>
<accession>A0A1H3TNP7</accession>
<sequence>MENTTTDAIGLDFDATAGNLEDLMAGASPALRATLDRCYSPQATARPGGFSSFVDADL</sequence>
<gene>
    <name evidence="1" type="ORF">SAMN05421684_6114</name>
</gene>
<organism evidence="1 2">
    <name type="scientific">Asanoa ishikariensis</name>
    <dbReference type="NCBI Taxonomy" id="137265"/>
    <lineage>
        <taxon>Bacteria</taxon>
        <taxon>Bacillati</taxon>
        <taxon>Actinomycetota</taxon>
        <taxon>Actinomycetes</taxon>
        <taxon>Micromonosporales</taxon>
        <taxon>Micromonosporaceae</taxon>
        <taxon>Asanoa</taxon>
    </lineage>
</organism>
<dbReference type="RefSeq" id="WP_176985146.1">
    <property type="nucleotide sequence ID" value="NZ_BOND01000001.1"/>
</dbReference>
<protein>
    <submittedName>
        <fullName evidence="1">Uncharacterized protein</fullName>
    </submittedName>
</protein>
<dbReference type="Proteomes" id="UP000199632">
    <property type="component" value="Unassembled WGS sequence"/>
</dbReference>
<reference evidence="2" key="1">
    <citation type="submission" date="2016-10" db="EMBL/GenBank/DDBJ databases">
        <authorList>
            <person name="Varghese N."/>
            <person name="Submissions S."/>
        </authorList>
    </citation>
    <scope>NUCLEOTIDE SEQUENCE [LARGE SCALE GENOMIC DNA]</scope>
    <source>
        <strain evidence="2">DSM 44718</strain>
    </source>
</reference>